<dbReference type="InterPro" id="IPR002156">
    <property type="entry name" value="RNaseH_domain"/>
</dbReference>
<dbReference type="GO" id="GO:0003676">
    <property type="term" value="F:nucleic acid binding"/>
    <property type="evidence" value="ECO:0007669"/>
    <property type="project" value="InterPro"/>
</dbReference>
<dbReference type="Gene3D" id="3.30.420.10">
    <property type="entry name" value="Ribonuclease H-like superfamily/Ribonuclease H"/>
    <property type="match status" value="1"/>
</dbReference>
<evidence type="ECO:0000313" key="3">
    <source>
        <dbReference type="Proteomes" id="UP000631114"/>
    </source>
</evidence>
<evidence type="ECO:0000259" key="1">
    <source>
        <dbReference type="Pfam" id="PF13456"/>
    </source>
</evidence>
<protein>
    <recommendedName>
        <fullName evidence="1">RNase H type-1 domain-containing protein</fullName>
    </recommendedName>
</protein>
<reference evidence="2 3" key="1">
    <citation type="submission" date="2020-10" db="EMBL/GenBank/DDBJ databases">
        <title>The Coptis chinensis genome and diversification of protoberbering-type alkaloids.</title>
        <authorList>
            <person name="Wang B."/>
            <person name="Shu S."/>
            <person name="Song C."/>
            <person name="Liu Y."/>
        </authorList>
    </citation>
    <scope>NUCLEOTIDE SEQUENCE [LARGE SCALE GENOMIC DNA]</scope>
    <source>
        <strain evidence="2">HL-2020</strain>
        <tissue evidence="2">Leaf</tissue>
    </source>
</reference>
<accession>A0A835IKB1</accession>
<dbReference type="InterPro" id="IPR012337">
    <property type="entry name" value="RNaseH-like_sf"/>
</dbReference>
<evidence type="ECO:0000313" key="2">
    <source>
        <dbReference type="EMBL" id="KAF9619501.1"/>
    </source>
</evidence>
<dbReference type="AlphaFoldDB" id="A0A835IKB1"/>
<organism evidence="2 3">
    <name type="scientific">Coptis chinensis</name>
    <dbReference type="NCBI Taxonomy" id="261450"/>
    <lineage>
        <taxon>Eukaryota</taxon>
        <taxon>Viridiplantae</taxon>
        <taxon>Streptophyta</taxon>
        <taxon>Embryophyta</taxon>
        <taxon>Tracheophyta</taxon>
        <taxon>Spermatophyta</taxon>
        <taxon>Magnoliopsida</taxon>
        <taxon>Ranunculales</taxon>
        <taxon>Ranunculaceae</taxon>
        <taxon>Coptidoideae</taxon>
        <taxon>Coptis</taxon>
    </lineage>
</organism>
<dbReference type="Pfam" id="PF13456">
    <property type="entry name" value="RVT_3"/>
    <property type="match status" value="1"/>
</dbReference>
<dbReference type="CDD" id="cd06222">
    <property type="entry name" value="RNase_H_like"/>
    <property type="match status" value="1"/>
</dbReference>
<dbReference type="EMBL" id="JADFTS010000002">
    <property type="protein sequence ID" value="KAF9619501.1"/>
    <property type="molecule type" value="Genomic_DNA"/>
</dbReference>
<comment type="caution">
    <text evidence="2">The sequence shown here is derived from an EMBL/GenBank/DDBJ whole genome shotgun (WGS) entry which is preliminary data.</text>
</comment>
<dbReference type="OrthoDB" id="1906820at2759"/>
<sequence>MRRFQQKTMEWEHVRDSIISDMRVYLQVTLTVVEDTPASRSLLTKLGISAQFKERGAARDENGEVLFAYTSSRGARSVMYQELKAIEQGLQKCKDFIVKKLVVVSDSLRAINALNNKENAS</sequence>
<gene>
    <name evidence="2" type="ORF">IFM89_007249</name>
</gene>
<dbReference type="GO" id="GO:0004523">
    <property type="term" value="F:RNA-DNA hybrid ribonuclease activity"/>
    <property type="evidence" value="ECO:0007669"/>
    <property type="project" value="InterPro"/>
</dbReference>
<name>A0A835IKB1_9MAGN</name>
<feature type="non-terminal residue" evidence="2">
    <location>
        <position position="121"/>
    </location>
</feature>
<dbReference type="Proteomes" id="UP000631114">
    <property type="component" value="Unassembled WGS sequence"/>
</dbReference>
<dbReference type="SUPFAM" id="SSF53098">
    <property type="entry name" value="Ribonuclease H-like"/>
    <property type="match status" value="1"/>
</dbReference>
<keyword evidence="3" id="KW-1185">Reference proteome</keyword>
<dbReference type="InterPro" id="IPR044730">
    <property type="entry name" value="RNase_H-like_dom_plant"/>
</dbReference>
<feature type="domain" description="RNase H type-1" evidence="1">
    <location>
        <begin position="56"/>
        <end position="119"/>
    </location>
</feature>
<dbReference type="InterPro" id="IPR036397">
    <property type="entry name" value="RNaseH_sf"/>
</dbReference>
<proteinExistence type="predicted"/>